<gene>
    <name evidence="3" type="ORF">PXEA_LOCUS26204</name>
</gene>
<keyword evidence="4" id="KW-1185">Reference proteome</keyword>
<feature type="compositionally biased region" description="Polar residues" evidence="1">
    <location>
        <begin position="177"/>
        <end position="186"/>
    </location>
</feature>
<evidence type="ECO:0008006" key="5">
    <source>
        <dbReference type="Google" id="ProtNLM"/>
    </source>
</evidence>
<feature type="compositionally biased region" description="Low complexity" evidence="1">
    <location>
        <begin position="443"/>
        <end position="454"/>
    </location>
</feature>
<sequence>MSTLLSSLGRNFDVQLSHRQVFPPDGTRTVDMQLAGIVLLFVFLTVWLYVPLQLAAESPLFDRRRLCCGLASLYFCFTSNRSIAQYSRALLPETVSILVCLFVLNFFSHNSLSRFTLPLHAALTTPPDQIQPGVSDLPSGDLCLCQLPGEQLPSDVSARRFGAADETGVSPTGALNDASSSEQSPTRGHEPTHPLIGRIHRSALSRCHFRRVPPRRQAARLRADRDQDPLLVPISPDLQTDRVLHNRSFSRRLTESPMSLPRQASDEPVVRVRNLRDSGNTSPPAYMGLFLANREVDYRDSLAARLGQTAGLGARLCQELGFPANSTTHHIPHTAELVSAGPGPPTGLELTALRLALGNTWPEPQPQTQPKPKPKLDGKAEFESEFESESEAGFIIANEQAGQAVDVFQSVPGHMRPVEAGEAETSRRQRPRQQRRRRPPPSAAEESGSSLSSLARAGLEPDALQSGSFSAASTASFTAAAATGRGSTVSMGLIGTPARLPSLLHVSVSFPKGPAGQVDQSADGGEDEATRREEQRRRRRDEARERRERHHEERQRARTGITNLSIPILMREGVCMRLAEAEAERMPQRPSASAGLTEPDAGSSTDLVVQFRVDWIQVIWPSRPS</sequence>
<keyword evidence="2" id="KW-1133">Transmembrane helix</keyword>
<dbReference type="Proteomes" id="UP000784294">
    <property type="component" value="Unassembled WGS sequence"/>
</dbReference>
<feature type="region of interest" description="Disordered" evidence="1">
    <location>
        <begin position="360"/>
        <end position="389"/>
    </location>
</feature>
<proteinExistence type="predicted"/>
<dbReference type="EMBL" id="CAAALY010244622">
    <property type="protein sequence ID" value="VEL32764.1"/>
    <property type="molecule type" value="Genomic_DNA"/>
</dbReference>
<keyword evidence="2" id="KW-0812">Transmembrane</keyword>
<reference evidence="3" key="1">
    <citation type="submission" date="2018-11" db="EMBL/GenBank/DDBJ databases">
        <authorList>
            <consortium name="Pathogen Informatics"/>
        </authorList>
    </citation>
    <scope>NUCLEOTIDE SEQUENCE</scope>
</reference>
<evidence type="ECO:0000256" key="2">
    <source>
        <dbReference type="SAM" id="Phobius"/>
    </source>
</evidence>
<feature type="region of interest" description="Disordered" evidence="1">
    <location>
        <begin position="415"/>
        <end position="454"/>
    </location>
</feature>
<comment type="caution">
    <text evidence="3">The sequence shown here is derived from an EMBL/GenBank/DDBJ whole genome shotgun (WGS) entry which is preliminary data.</text>
</comment>
<feature type="region of interest" description="Disordered" evidence="1">
    <location>
        <begin position="161"/>
        <end position="194"/>
    </location>
</feature>
<feature type="transmembrane region" description="Helical" evidence="2">
    <location>
        <begin position="34"/>
        <end position="56"/>
    </location>
</feature>
<feature type="compositionally biased region" description="Basic residues" evidence="1">
    <location>
        <begin position="428"/>
        <end position="439"/>
    </location>
</feature>
<organism evidence="3 4">
    <name type="scientific">Protopolystoma xenopodis</name>
    <dbReference type="NCBI Taxonomy" id="117903"/>
    <lineage>
        <taxon>Eukaryota</taxon>
        <taxon>Metazoa</taxon>
        <taxon>Spiralia</taxon>
        <taxon>Lophotrochozoa</taxon>
        <taxon>Platyhelminthes</taxon>
        <taxon>Monogenea</taxon>
        <taxon>Polyopisthocotylea</taxon>
        <taxon>Polystomatidea</taxon>
        <taxon>Polystomatidae</taxon>
        <taxon>Protopolystoma</taxon>
    </lineage>
</organism>
<evidence type="ECO:0000313" key="3">
    <source>
        <dbReference type="EMBL" id="VEL32764.1"/>
    </source>
</evidence>
<accession>A0A448XBI4</accession>
<feature type="region of interest" description="Disordered" evidence="1">
    <location>
        <begin position="511"/>
        <end position="559"/>
    </location>
</feature>
<feature type="compositionally biased region" description="Basic and acidic residues" evidence="1">
    <location>
        <begin position="416"/>
        <end position="427"/>
    </location>
</feature>
<name>A0A448XBI4_9PLAT</name>
<protein>
    <recommendedName>
        <fullName evidence="5">Transmembrane protein</fullName>
    </recommendedName>
</protein>
<evidence type="ECO:0000313" key="4">
    <source>
        <dbReference type="Proteomes" id="UP000784294"/>
    </source>
</evidence>
<dbReference type="AlphaFoldDB" id="A0A448XBI4"/>
<feature type="compositionally biased region" description="Basic and acidic residues" evidence="1">
    <location>
        <begin position="528"/>
        <end position="556"/>
    </location>
</feature>
<evidence type="ECO:0000256" key="1">
    <source>
        <dbReference type="SAM" id="MobiDB-lite"/>
    </source>
</evidence>
<keyword evidence="2" id="KW-0472">Membrane</keyword>